<proteinExistence type="predicted"/>
<reference evidence="3 4" key="1">
    <citation type="journal article" date="2021" name="Sci. Rep.">
        <title>Genome sequencing of the multicellular alga Astrephomene provides insights into convergent evolution of germ-soma differentiation.</title>
        <authorList>
            <person name="Yamashita S."/>
            <person name="Yamamoto K."/>
            <person name="Matsuzaki R."/>
            <person name="Suzuki S."/>
            <person name="Yamaguchi H."/>
            <person name="Hirooka S."/>
            <person name="Minakuchi Y."/>
            <person name="Miyagishima S."/>
            <person name="Kawachi M."/>
            <person name="Toyoda A."/>
            <person name="Nozaki H."/>
        </authorList>
    </citation>
    <scope>NUCLEOTIDE SEQUENCE [LARGE SCALE GENOMIC DNA]</scope>
    <source>
        <strain evidence="3 4">NIES-4017</strain>
    </source>
</reference>
<feature type="region of interest" description="Disordered" evidence="1">
    <location>
        <begin position="133"/>
        <end position="169"/>
    </location>
</feature>
<organism evidence="3 4">
    <name type="scientific">Astrephomene gubernaculifera</name>
    <dbReference type="NCBI Taxonomy" id="47775"/>
    <lineage>
        <taxon>Eukaryota</taxon>
        <taxon>Viridiplantae</taxon>
        <taxon>Chlorophyta</taxon>
        <taxon>core chlorophytes</taxon>
        <taxon>Chlorophyceae</taxon>
        <taxon>CS clade</taxon>
        <taxon>Chlamydomonadales</taxon>
        <taxon>Astrephomenaceae</taxon>
        <taxon>Astrephomene</taxon>
    </lineage>
</organism>
<feature type="transmembrane region" description="Helical" evidence="2">
    <location>
        <begin position="98"/>
        <end position="124"/>
    </location>
</feature>
<name>A0AAD3DT89_9CHLO</name>
<comment type="caution">
    <text evidence="3">The sequence shown here is derived from an EMBL/GenBank/DDBJ whole genome shotgun (WGS) entry which is preliminary data.</text>
</comment>
<keyword evidence="2" id="KW-0812">Transmembrane</keyword>
<dbReference type="Proteomes" id="UP001054857">
    <property type="component" value="Unassembled WGS sequence"/>
</dbReference>
<gene>
    <name evidence="3" type="ORF">Agub_g7767</name>
</gene>
<sequence>LCYKPLVNFMWHPYGRTLGVAYTMFASATVGEGAGLDAHNVARPLNRLRRRSCNHNAICAMICASLACSSVLFLPTWFSRGLELSKPSWRLSIGQAFLALFVGFALVVARVGLLRLLSSIGLVANRIRIKDKTASAGKPHKPHKPTAGSADAGGTSRRTGPRTARPPASAALSQASLDARRAALNAQLARHPMSSLAHYNCALELTRHIDKLVVYPSPYSRARSAYKIPTGEPEEAPEGWRGAVMEAAAAAAAAAAPGAG</sequence>
<accession>A0AAD3DT89</accession>
<feature type="non-terminal residue" evidence="3">
    <location>
        <position position="260"/>
    </location>
</feature>
<keyword evidence="2" id="KW-0472">Membrane</keyword>
<protein>
    <submittedName>
        <fullName evidence="3">Uncharacterized protein</fullName>
    </submittedName>
</protein>
<dbReference type="EMBL" id="BMAR01000013">
    <property type="protein sequence ID" value="GFR46223.1"/>
    <property type="molecule type" value="Genomic_DNA"/>
</dbReference>
<keyword evidence="2" id="KW-1133">Transmembrane helix</keyword>
<evidence type="ECO:0000256" key="2">
    <source>
        <dbReference type="SAM" id="Phobius"/>
    </source>
</evidence>
<evidence type="ECO:0000313" key="3">
    <source>
        <dbReference type="EMBL" id="GFR46223.1"/>
    </source>
</evidence>
<feature type="compositionally biased region" description="Low complexity" evidence="1">
    <location>
        <begin position="152"/>
        <end position="169"/>
    </location>
</feature>
<dbReference type="AlphaFoldDB" id="A0AAD3DT89"/>
<evidence type="ECO:0000256" key="1">
    <source>
        <dbReference type="SAM" id="MobiDB-lite"/>
    </source>
</evidence>
<feature type="non-terminal residue" evidence="3">
    <location>
        <position position="1"/>
    </location>
</feature>
<feature type="transmembrane region" description="Helical" evidence="2">
    <location>
        <begin position="57"/>
        <end position="78"/>
    </location>
</feature>
<keyword evidence="4" id="KW-1185">Reference proteome</keyword>
<evidence type="ECO:0000313" key="4">
    <source>
        <dbReference type="Proteomes" id="UP001054857"/>
    </source>
</evidence>